<feature type="region of interest" description="Disordered" evidence="1">
    <location>
        <begin position="29"/>
        <end position="69"/>
    </location>
</feature>
<dbReference type="AlphaFoldDB" id="A0A940X0J3"/>
<evidence type="ECO:0000313" key="3">
    <source>
        <dbReference type="EMBL" id="MBP3983918.1"/>
    </source>
</evidence>
<evidence type="ECO:0000256" key="1">
    <source>
        <dbReference type="SAM" id="MobiDB-lite"/>
    </source>
</evidence>
<dbReference type="Gene3D" id="1.25.40.10">
    <property type="entry name" value="Tetratricopeptide repeat domain"/>
    <property type="match status" value="3"/>
</dbReference>
<dbReference type="InterPro" id="IPR019734">
    <property type="entry name" value="TPR_rpt"/>
</dbReference>
<feature type="compositionally biased region" description="Basic and acidic residues" evidence="1">
    <location>
        <begin position="34"/>
        <end position="65"/>
    </location>
</feature>
<reference evidence="3" key="2">
    <citation type="submission" date="2021-03" db="EMBL/GenBank/DDBJ databases">
        <authorList>
            <person name="Cao W."/>
        </authorList>
    </citation>
    <scope>NUCLEOTIDE SEQUENCE</scope>
    <source>
        <strain evidence="3">110414</strain>
    </source>
</reference>
<feature type="signal peptide" evidence="2">
    <location>
        <begin position="1"/>
        <end position="29"/>
    </location>
</feature>
<protein>
    <submittedName>
        <fullName evidence="3">Tetratricopeptide repeat protein</fullName>
    </submittedName>
</protein>
<dbReference type="Proteomes" id="UP000673447">
    <property type="component" value="Unassembled WGS sequence"/>
</dbReference>
<dbReference type="InterPro" id="IPR011990">
    <property type="entry name" value="TPR-like_helical_dom_sf"/>
</dbReference>
<evidence type="ECO:0000256" key="2">
    <source>
        <dbReference type="SAM" id="SignalP"/>
    </source>
</evidence>
<dbReference type="RefSeq" id="WP_210535728.1">
    <property type="nucleotide sequence ID" value="NZ_JAGKTC010000001.1"/>
</dbReference>
<dbReference type="PANTHER" id="PTHR12558:SF13">
    <property type="entry name" value="CELL DIVISION CYCLE PROTEIN 27 HOMOLOG"/>
    <property type="match status" value="1"/>
</dbReference>
<dbReference type="Pfam" id="PF14559">
    <property type="entry name" value="TPR_19"/>
    <property type="match status" value="1"/>
</dbReference>
<organism evidence="3 4">
    <name type="scientific">Pseudoxanthomonas helianthi</name>
    <dbReference type="NCBI Taxonomy" id="1453541"/>
    <lineage>
        <taxon>Bacteria</taxon>
        <taxon>Pseudomonadati</taxon>
        <taxon>Pseudomonadota</taxon>
        <taxon>Gammaproteobacteria</taxon>
        <taxon>Lysobacterales</taxon>
        <taxon>Lysobacteraceae</taxon>
        <taxon>Pseudoxanthomonas</taxon>
    </lineage>
</organism>
<proteinExistence type="predicted"/>
<reference evidence="3" key="1">
    <citation type="journal article" date="2016" name="Int. J. Syst. Evol. Microbiol.">
        <title>Pseudoxanthomonas helianthi sp. nov., isolated from roots of Jerusalem artichoke (Helianthus tuberosus).</title>
        <authorList>
            <person name="Kittiwongwattana C."/>
            <person name="Thawai C."/>
        </authorList>
    </citation>
    <scope>NUCLEOTIDE SEQUENCE</scope>
    <source>
        <strain evidence="3">110414</strain>
    </source>
</reference>
<dbReference type="PANTHER" id="PTHR12558">
    <property type="entry name" value="CELL DIVISION CYCLE 16,23,27"/>
    <property type="match status" value="1"/>
</dbReference>
<sequence>MLFRNRKQALLSLAIAFAMGGVIVTNAVAQSDSGSERRNRRSQKEQKAEVRYPEATRTEPKEKGSSKMSKKLGKLIDEFNESKFEEAKPLAAEILADSSANNYDKALAAFLAAQVAYNLDDNAGAEGFAKQAIELNGLDNNNHFTAMQFLAQLQIQDDKYADGLATIDRYLTETKSTKPEDLVIKGNALYRLERYKEAAATLRQAVDASPQPKNEWLQLLMASYADAGQNEDAIKLAEQLAAKSPDDKKAQMNLASVYMQADKMDKAAAILEKLRTSGQMTDEREYRQLYTTYANMEGKEKDTIAVINDGIQKGILKPDYQSYVALAQAYYYSDQIPQAIDAWKKGAPLSKDGETYLNLAKVLYQENRLPEAKEAAKSALAKGVKKPDDAKKIINAK</sequence>
<dbReference type="EMBL" id="JAGKTC010000001">
    <property type="protein sequence ID" value="MBP3983918.1"/>
    <property type="molecule type" value="Genomic_DNA"/>
</dbReference>
<comment type="caution">
    <text evidence="3">The sequence shown here is derived from an EMBL/GenBank/DDBJ whole genome shotgun (WGS) entry which is preliminary data.</text>
</comment>
<feature type="chain" id="PRO_5037046177" evidence="2">
    <location>
        <begin position="30"/>
        <end position="397"/>
    </location>
</feature>
<keyword evidence="2" id="KW-0732">Signal</keyword>
<evidence type="ECO:0000313" key="4">
    <source>
        <dbReference type="Proteomes" id="UP000673447"/>
    </source>
</evidence>
<gene>
    <name evidence="3" type="ORF">J5837_05700</name>
</gene>
<name>A0A940X0J3_9GAMM</name>
<dbReference type="SMART" id="SM00028">
    <property type="entry name" value="TPR"/>
    <property type="match status" value="4"/>
</dbReference>
<keyword evidence="4" id="KW-1185">Reference proteome</keyword>
<dbReference type="SUPFAM" id="SSF48452">
    <property type="entry name" value="TPR-like"/>
    <property type="match status" value="2"/>
</dbReference>
<accession>A0A940X0J3</accession>
<dbReference type="Pfam" id="PF13432">
    <property type="entry name" value="TPR_16"/>
    <property type="match status" value="1"/>
</dbReference>